<protein>
    <submittedName>
        <fullName evidence="2">Uncharacterized protein</fullName>
    </submittedName>
</protein>
<feature type="compositionally biased region" description="Pro residues" evidence="1">
    <location>
        <begin position="80"/>
        <end position="89"/>
    </location>
</feature>
<evidence type="ECO:0000256" key="1">
    <source>
        <dbReference type="SAM" id="MobiDB-lite"/>
    </source>
</evidence>
<organism evidence="2 3">
    <name type="scientific">Papio anubis</name>
    <name type="common">Olive baboon</name>
    <dbReference type="NCBI Taxonomy" id="9555"/>
    <lineage>
        <taxon>Eukaryota</taxon>
        <taxon>Metazoa</taxon>
        <taxon>Chordata</taxon>
        <taxon>Craniata</taxon>
        <taxon>Vertebrata</taxon>
        <taxon>Euteleostomi</taxon>
        <taxon>Mammalia</taxon>
        <taxon>Eutheria</taxon>
        <taxon>Euarchontoglires</taxon>
        <taxon>Primates</taxon>
        <taxon>Haplorrhini</taxon>
        <taxon>Catarrhini</taxon>
        <taxon>Cercopithecidae</taxon>
        <taxon>Cercopithecinae</taxon>
        <taxon>Papio</taxon>
    </lineage>
</organism>
<dbReference type="AlphaFoldDB" id="A0A8I5NEL2"/>
<evidence type="ECO:0000313" key="2">
    <source>
        <dbReference type="Ensembl" id="ENSPANP00000060886.1"/>
    </source>
</evidence>
<dbReference type="Ensembl" id="ENSPANT00000078227.1">
    <property type="protein sequence ID" value="ENSPANP00000060886.1"/>
    <property type="gene ID" value="ENSPANG00000042578.1"/>
</dbReference>
<feature type="compositionally biased region" description="Polar residues" evidence="1">
    <location>
        <begin position="66"/>
        <end position="77"/>
    </location>
</feature>
<name>A0A8I5NEL2_PAPAN</name>
<reference evidence="2" key="2">
    <citation type="submission" date="2025-08" db="UniProtKB">
        <authorList>
            <consortium name="Ensembl"/>
        </authorList>
    </citation>
    <scope>IDENTIFICATION</scope>
</reference>
<keyword evidence="3" id="KW-1185">Reference proteome</keyword>
<dbReference type="OMA" id="CQSQSTR"/>
<reference evidence="2 3" key="1">
    <citation type="submission" date="2012-03" db="EMBL/GenBank/DDBJ databases">
        <title>Whole Genome Assembly of Papio anubis.</title>
        <authorList>
            <person name="Liu Y.L."/>
            <person name="Abraham K.A."/>
            <person name="Akbar H.A."/>
            <person name="Ali S.A."/>
            <person name="Anosike U.A."/>
            <person name="Aqrawi P.A."/>
            <person name="Arias F.A."/>
            <person name="Attaway T.A."/>
            <person name="Awwad R.A."/>
            <person name="Babu C.B."/>
            <person name="Bandaranaike D.B."/>
            <person name="Battles P.B."/>
            <person name="Bell A.B."/>
            <person name="Beltran B.B."/>
            <person name="Berhane-Mersha D.B."/>
            <person name="Bess C.B."/>
            <person name="Bickham C.B."/>
            <person name="Bolden T.B."/>
            <person name="Carter K.C."/>
            <person name="Chau D.C."/>
            <person name="Chavez A.C."/>
            <person name="Clerc-Blankenburg K.C."/>
            <person name="Coyle M.C."/>
            <person name="Dao M.D."/>
            <person name="Davila M.L.D."/>
            <person name="Davy-Carroll L.D."/>
            <person name="Denson S.D."/>
            <person name="Dinh H.D."/>
            <person name="Fernandez S.F."/>
            <person name="Fernando P.F."/>
            <person name="Forbes L.F."/>
            <person name="Francis C.F."/>
            <person name="Francisco L.F."/>
            <person name="Fu Q.F."/>
            <person name="Garcia-Iii R.G."/>
            <person name="Garrett T.G."/>
            <person name="Gross S.G."/>
            <person name="Gubbala S.G."/>
            <person name="Hirani K.H."/>
            <person name="Hogues M.H."/>
            <person name="Hollins B.H."/>
            <person name="Jackson L.J."/>
            <person name="Javaid M.J."/>
            <person name="Jhangiani S.J."/>
            <person name="Johnson A.J."/>
            <person name="Johnson B.J."/>
            <person name="Jones J.J."/>
            <person name="Joshi V.J."/>
            <person name="Kalu J.K."/>
            <person name="Khan N.K."/>
            <person name="Korchina V.K."/>
            <person name="Kovar C.K."/>
            <person name="Lago L.L."/>
            <person name="Lara F.L."/>
            <person name="Le T.-K.L."/>
            <person name="Lee S.L."/>
            <person name="Legall-Iii F.L."/>
            <person name="Lemon S.L."/>
            <person name="Liu J.L."/>
            <person name="Liu Y.-S.L."/>
            <person name="Liyanage D.L."/>
            <person name="Lopez J.L."/>
            <person name="Lorensuhewa L.L."/>
            <person name="Mata R.M."/>
            <person name="Mathew T.M."/>
            <person name="Mercado C.M."/>
            <person name="Mercado I.M."/>
            <person name="Morales K.M."/>
            <person name="Morgan M.M."/>
            <person name="Munidasa M.M."/>
            <person name="Ngo D.N."/>
            <person name="Nguyen L.N."/>
            <person name="Nguyen T.N."/>
            <person name="Nguyen N.N."/>
            <person name="Obregon M.O."/>
            <person name="Okwuonu G.O."/>
            <person name="Ongeri F.O."/>
            <person name="Onwere C.O."/>
            <person name="Osifeso I.O."/>
            <person name="Parra A.P."/>
            <person name="Patil S.P."/>
            <person name="Perez A.P."/>
            <person name="Perez Y.P."/>
            <person name="Pham C.P."/>
            <person name="Pu L.-L.P."/>
            <person name="Puazo M.P."/>
            <person name="Quiroz J.Q."/>
            <person name="Rouhana J.R."/>
            <person name="Ruiz M.R."/>
            <person name="Ruiz S.-J.R."/>
            <person name="Saada N.S."/>
            <person name="Santibanez J.S."/>
            <person name="Scheel M.S."/>
            <person name="Schneider B.S."/>
            <person name="Simmons D.S."/>
            <person name="Sisson I.S."/>
            <person name="Tang L.-Y.T."/>
            <person name="Thornton R.T."/>
            <person name="Tisius J.T."/>
            <person name="Toledanes G.T."/>
            <person name="Trejos Z.T."/>
            <person name="Usmani K.U."/>
            <person name="Varghese R.V."/>
            <person name="Vattathil S.V."/>
            <person name="Vee V.V."/>
            <person name="Walker D.W."/>
            <person name="Weissenberger G.W."/>
            <person name="White C.W."/>
            <person name="Williams A.W."/>
            <person name="Woodworth J.W."/>
            <person name="Wright R.W."/>
            <person name="Zhu Y.Z."/>
            <person name="Han Y.H."/>
            <person name="Newsham I.N."/>
            <person name="Nazareth L.N."/>
            <person name="Worley K.W."/>
            <person name="Muzny D.M."/>
            <person name="Rogers J.R."/>
            <person name="Gibbs R.G."/>
        </authorList>
    </citation>
    <scope>NUCLEOTIDE SEQUENCE [LARGE SCALE GENOMIC DNA]</scope>
</reference>
<reference evidence="2" key="3">
    <citation type="submission" date="2025-09" db="UniProtKB">
        <authorList>
            <consortium name="Ensembl"/>
        </authorList>
    </citation>
    <scope>IDENTIFICATION</scope>
</reference>
<dbReference type="Proteomes" id="UP000028761">
    <property type="component" value="Chromosome 12"/>
</dbReference>
<proteinExistence type="predicted"/>
<accession>A0A8I5NEL2</accession>
<feature type="region of interest" description="Disordered" evidence="1">
    <location>
        <begin position="59"/>
        <end position="127"/>
    </location>
</feature>
<evidence type="ECO:0000313" key="3">
    <source>
        <dbReference type="Proteomes" id="UP000028761"/>
    </source>
</evidence>
<sequence length="127" mass="13389">MGHAMPPVAMEGADAHLCRLSSYLCPEALEFSVFILPQGPGPGLYLKQLCSSCQSQSTRRFGPGGSQLQCGDTSSSPVHLMPPPTPCPRSRPEPHSLGAAGDGQKSELRATGSYAEVSSRPQGRRVP</sequence>
<dbReference type="GeneTree" id="ENSGT00910000148220"/>